<keyword evidence="2" id="KW-1185">Reference proteome</keyword>
<accession>A0ACB9QMP3</accession>
<reference evidence="2" key="1">
    <citation type="journal article" date="2023" name="Front. Plant Sci.">
        <title>Chromosomal-level genome assembly of Melastoma candidum provides insights into trichome evolution.</title>
        <authorList>
            <person name="Zhong Y."/>
            <person name="Wu W."/>
            <person name="Sun C."/>
            <person name="Zou P."/>
            <person name="Liu Y."/>
            <person name="Dai S."/>
            <person name="Zhou R."/>
        </authorList>
    </citation>
    <scope>NUCLEOTIDE SEQUENCE [LARGE SCALE GENOMIC DNA]</scope>
</reference>
<gene>
    <name evidence="1" type="ORF">MLD38_016708</name>
</gene>
<evidence type="ECO:0000313" key="2">
    <source>
        <dbReference type="Proteomes" id="UP001057402"/>
    </source>
</evidence>
<dbReference type="EMBL" id="CM042884">
    <property type="protein sequence ID" value="KAI4368112.1"/>
    <property type="molecule type" value="Genomic_DNA"/>
</dbReference>
<dbReference type="Proteomes" id="UP001057402">
    <property type="component" value="Chromosome 5"/>
</dbReference>
<proteinExistence type="predicted"/>
<name>A0ACB9QMP3_9MYRT</name>
<sequence length="325" mass="36189">MSDNPGDHFYYNDAGYRYNNGSYDPQRLTSFADFLQGPNQDYNSLARAFGLQPLGSDAPELFSPFEDINPVKQEIAAEGANNEGFNNRNGEGGGNGHDNNYNQVNTAGNSSISSSSGEGGAEEESSKCKKEAAQGEDGGESSSKKQNKLKKQGEKKQREPRVAFMTKSEVDHLEDGYRWRKYGQKAVKNSPYPRSYYRCTTQKCAVKKRVERSFQDPTIVITTYEGQHNHPIPVTLRGNAAGIFGHHHHHPMMLAQPQPSIVPQTFPPPEFMISHIMNINQVGSTATTSTPDYPQGRSSAQQQQFHDDYGLLQDMLPSVFFKPEE</sequence>
<organism evidence="1 2">
    <name type="scientific">Melastoma candidum</name>
    <dbReference type="NCBI Taxonomy" id="119954"/>
    <lineage>
        <taxon>Eukaryota</taxon>
        <taxon>Viridiplantae</taxon>
        <taxon>Streptophyta</taxon>
        <taxon>Embryophyta</taxon>
        <taxon>Tracheophyta</taxon>
        <taxon>Spermatophyta</taxon>
        <taxon>Magnoliopsida</taxon>
        <taxon>eudicotyledons</taxon>
        <taxon>Gunneridae</taxon>
        <taxon>Pentapetalae</taxon>
        <taxon>rosids</taxon>
        <taxon>malvids</taxon>
        <taxon>Myrtales</taxon>
        <taxon>Melastomataceae</taxon>
        <taxon>Melastomatoideae</taxon>
        <taxon>Melastomateae</taxon>
        <taxon>Melastoma</taxon>
    </lineage>
</organism>
<evidence type="ECO:0000313" key="1">
    <source>
        <dbReference type="EMBL" id="KAI4368112.1"/>
    </source>
</evidence>
<comment type="caution">
    <text evidence="1">The sequence shown here is derived from an EMBL/GenBank/DDBJ whole genome shotgun (WGS) entry which is preliminary data.</text>
</comment>
<protein>
    <submittedName>
        <fullName evidence="1">Uncharacterized protein</fullName>
    </submittedName>
</protein>